<reference evidence="1 2" key="1">
    <citation type="submission" date="2021-08" db="EMBL/GenBank/DDBJ databases">
        <title>Draft Genome Sequence of Phanerochaete sordida strain YK-624.</title>
        <authorList>
            <person name="Mori T."/>
            <person name="Dohra H."/>
            <person name="Suzuki T."/>
            <person name="Kawagishi H."/>
            <person name="Hirai H."/>
        </authorList>
    </citation>
    <scope>NUCLEOTIDE SEQUENCE [LARGE SCALE GENOMIC DNA]</scope>
    <source>
        <strain evidence="1 2">YK-624</strain>
    </source>
</reference>
<evidence type="ECO:0000313" key="2">
    <source>
        <dbReference type="Proteomes" id="UP000703269"/>
    </source>
</evidence>
<organism evidence="1 2">
    <name type="scientific">Phanerochaete sordida</name>
    <dbReference type="NCBI Taxonomy" id="48140"/>
    <lineage>
        <taxon>Eukaryota</taxon>
        <taxon>Fungi</taxon>
        <taxon>Dikarya</taxon>
        <taxon>Basidiomycota</taxon>
        <taxon>Agaricomycotina</taxon>
        <taxon>Agaricomycetes</taxon>
        <taxon>Polyporales</taxon>
        <taxon>Phanerochaetaceae</taxon>
        <taxon>Phanerochaete</taxon>
    </lineage>
</organism>
<dbReference type="AlphaFoldDB" id="A0A9P3GSM6"/>
<comment type="caution">
    <text evidence="1">The sequence shown here is derived from an EMBL/GenBank/DDBJ whole genome shotgun (WGS) entry which is preliminary data.</text>
</comment>
<protein>
    <submittedName>
        <fullName evidence="1">Uncharacterized protein</fullName>
    </submittedName>
</protein>
<proteinExistence type="predicted"/>
<dbReference type="EMBL" id="BPQB01000159">
    <property type="protein sequence ID" value="GJF00492.1"/>
    <property type="molecule type" value="Genomic_DNA"/>
</dbReference>
<sequence length="121" mass="13649">MMRKPRLREGCGPLGMASSRYTTTWSNTRAIRDIDVCILLLWHFSDQRCHFTLFLSCAFATLGHVHTEFLLKGLARIRMPTRPHTEPLQPFQYNEMRGDTTPSLSTAMKSTMKGIGGGCVS</sequence>
<accession>A0A9P3GSM6</accession>
<keyword evidence="2" id="KW-1185">Reference proteome</keyword>
<name>A0A9P3GSM6_9APHY</name>
<gene>
    <name evidence="1" type="ORF">PsYK624_167810</name>
</gene>
<evidence type="ECO:0000313" key="1">
    <source>
        <dbReference type="EMBL" id="GJF00492.1"/>
    </source>
</evidence>
<dbReference type="Proteomes" id="UP000703269">
    <property type="component" value="Unassembled WGS sequence"/>
</dbReference>